<name>A0AAU1HT17_9ACTN</name>
<organism evidence="2">
    <name type="scientific">Streptomyces sp. NBC_00180</name>
    <dbReference type="NCBI Taxonomy" id="2903632"/>
    <lineage>
        <taxon>Bacteria</taxon>
        <taxon>Bacillati</taxon>
        <taxon>Actinomycetota</taxon>
        <taxon>Actinomycetes</taxon>
        <taxon>Kitasatosporales</taxon>
        <taxon>Streptomycetaceae</taxon>
        <taxon>Streptomyces</taxon>
    </lineage>
</organism>
<evidence type="ECO:0000313" key="2">
    <source>
        <dbReference type="EMBL" id="WTP85815.1"/>
    </source>
</evidence>
<sequence length="43" mass="4088">MWVSAGLVALSLVAAGMAGMAGGRAGLRNRGVDGSRTGASPSA</sequence>
<evidence type="ECO:0000256" key="1">
    <source>
        <dbReference type="SAM" id="MobiDB-lite"/>
    </source>
</evidence>
<reference evidence="2" key="1">
    <citation type="submission" date="2022-10" db="EMBL/GenBank/DDBJ databases">
        <title>The complete genomes of actinobacterial strains from the NBC collection.</title>
        <authorList>
            <person name="Joergensen T.S."/>
            <person name="Alvarez Arevalo M."/>
            <person name="Sterndorff E.B."/>
            <person name="Faurdal D."/>
            <person name="Vuksanovic O."/>
            <person name="Mourched A.-S."/>
            <person name="Charusanti P."/>
            <person name="Shaw S."/>
            <person name="Blin K."/>
            <person name="Weber T."/>
        </authorList>
    </citation>
    <scope>NUCLEOTIDE SEQUENCE</scope>
    <source>
        <strain evidence="2">NBC 00180</strain>
    </source>
</reference>
<dbReference type="EMBL" id="CP108140">
    <property type="protein sequence ID" value="WTP85815.1"/>
    <property type="molecule type" value="Genomic_DNA"/>
</dbReference>
<protein>
    <submittedName>
        <fullName evidence="2">Uncharacterized protein</fullName>
    </submittedName>
</protein>
<gene>
    <name evidence="2" type="ORF">OG477_10755</name>
</gene>
<proteinExistence type="predicted"/>
<feature type="region of interest" description="Disordered" evidence="1">
    <location>
        <begin position="23"/>
        <end position="43"/>
    </location>
</feature>
<accession>A0AAU1HT17</accession>
<dbReference type="AlphaFoldDB" id="A0AAU1HT17"/>